<proteinExistence type="predicted"/>
<dbReference type="RefSeq" id="WP_301202167.1">
    <property type="nucleotide sequence ID" value="NZ_JAPDPI010000056.1"/>
</dbReference>
<dbReference type="Proteomes" id="UP001207408">
    <property type="component" value="Unassembled WGS sequence"/>
</dbReference>
<name>A0AAE3MHE8_9BACT</name>
<evidence type="ECO:0000313" key="1">
    <source>
        <dbReference type="EMBL" id="MCW3807717.1"/>
    </source>
</evidence>
<evidence type="ECO:0008006" key="3">
    <source>
        <dbReference type="Google" id="ProtNLM"/>
    </source>
</evidence>
<sequence>MSSLYIFNPTGELALANGTNSYMPPKNLRSFEKDLAFLPSYFASTGDAVLMENTPDEDFLNFWQQLGLPKIKYAPINSLLKTSNIEAIKPWSWNQVIHQKYKSVKEICSREFKTSPNYIWNQEHKMFFSRNSANTIQKYIHNHYNNHACISIKNPAINLYSLKEFEQWINSNPIAIIKMPWSSSGRGIHVINPQNNLAINYPWIQGALNQQGFITAEPLLDKVFDFSFQMEIKRNGQIDFNGVSFFNNDAKGHFIGGNINWPHKESEISCFLNRALLNETASILTESIKTINPHQYYEGPIGIDAIVYKDGDTTKIHPCVDINWRYNMGVVNINVPKFVHKASKGAWRIGSFKPREWNDFIALNKKTTPLIVNQNKIVSGFVNMTPPNENAHFAAWMDIGR</sequence>
<gene>
    <name evidence="1" type="ORF">OM074_18965</name>
</gene>
<evidence type="ECO:0000313" key="2">
    <source>
        <dbReference type="Proteomes" id="UP001207408"/>
    </source>
</evidence>
<organism evidence="1 2">
    <name type="scientific">Plebeiibacterium marinum</name>
    <dbReference type="NCBI Taxonomy" id="2992111"/>
    <lineage>
        <taxon>Bacteria</taxon>
        <taxon>Pseudomonadati</taxon>
        <taxon>Bacteroidota</taxon>
        <taxon>Bacteroidia</taxon>
        <taxon>Marinilabiliales</taxon>
        <taxon>Marinilabiliaceae</taxon>
        <taxon>Plebeiibacterium</taxon>
    </lineage>
</organism>
<dbReference type="SUPFAM" id="SSF56059">
    <property type="entry name" value="Glutathione synthetase ATP-binding domain-like"/>
    <property type="match status" value="1"/>
</dbReference>
<dbReference type="EMBL" id="JAPDPI010000056">
    <property type="protein sequence ID" value="MCW3807717.1"/>
    <property type="molecule type" value="Genomic_DNA"/>
</dbReference>
<dbReference type="AlphaFoldDB" id="A0AAE3MHE8"/>
<protein>
    <recommendedName>
        <fullName evidence="3">ATP-grasp domain-containing protein</fullName>
    </recommendedName>
</protein>
<reference evidence="1" key="1">
    <citation type="submission" date="2022-10" db="EMBL/GenBank/DDBJ databases">
        <authorList>
            <person name="Yu W.X."/>
        </authorList>
    </citation>
    <scope>NUCLEOTIDE SEQUENCE</scope>
    <source>
        <strain evidence="1">D04</strain>
    </source>
</reference>
<accession>A0AAE3MHE8</accession>
<comment type="caution">
    <text evidence="1">The sequence shown here is derived from an EMBL/GenBank/DDBJ whole genome shotgun (WGS) entry which is preliminary data.</text>
</comment>
<keyword evidence="2" id="KW-1185">Reference proteome</keyword>